<comment type="caution">
    <text evidence="2">The sequence shown here is derived from an EMBL/GenBank/DDBJ whole genome shotgun (WGS) entry which is preliminary data.</text>
</comment>
<dbReference type="AlphaFoldDB" id="A0A4C1YNS4"/>
<name>A0A4C1YNS4_EUMVA</name>
<evidence type="ECO:0000313" key="2">
    <source>
        <dbReference type="EMBL" id="GBP76299.1"/>
    </source>
</evidence>
<keyword evidence="3" id="KW-1185">Reference proteome</keyword>
<dbReference type="Proteomes" id="UP000299102">
    <property type="component" value="Unassembled WGS sequence"/>
</dbReference>
<dbReference type="EMBL" id="BGZK01001285">
    <property type="protein sequence ID" value="GBP76299.1"/>
    <property type="molecule type" value="Genomic_DNA"/>
</dbReference>
<feature type="region of interest" description="Disordered" evidence="1">
    <location>
        <begin position="157"/>
        <end position="192"/>
    </location>
</feature>
<accession>A0A4C1YNS4</accession>
<evidence type="ECO:0000313" key="3">
    <source>
        <dbReference type="Proteomes" id="UP000299102"/>
    </source>
</evidence>
<evidence type="ECO:0000256" key="1">
    <source>
        <dbReference type="SAM" id="MobiDB-lite"/>
    </source>
</evidence>
<protein>
    <submittedName>
        <fullName evidence="2">Uncharacterized protein</fullName>
    </submittedName>
</protein>
<proteinExistence type="predicted"/>
<organism evidence="2 3">
    <name type="scientific">Eumeta variegata</name>
    <name type="common">Bagworm moth</name>
    <name type="synonym">Eumeta japonica</name>
    <dbReference type="NCBI Taxonomy" id="151549"/>
    <lineage>
        <taxon>Eukaryota</taxon>
        <taxon>Metazoa</taxon>
        <taxon>Ecdysozoa</taxon>
        <taxon>Arthropoda</taxon>
        <taxon>Hexapoda</taxon>
        <taxon>Insecta</taxon>
        <taxon>Pterygota</taxon>
        <taxon>Neoptera</taxon>
        <taxon>Endopterygota</taxon>
        <taxon>Lepidoptera</taxon>
        <taxon>Glossata</taxon>
        <taxon>Ditrysia</taxon>
        <taxon>Tineoidea</taxon>
        <taxon>Psychidae</taxon>
        <taxon>Oiketicinae</taxon>
        <taxon>Eumeta</taxon>
    </lineage>
</organism>
<reference evidence="2 3" key="1">
    <citation type="journal article" date="2019" name="Commun. Biol.">
        <title>The bagworm genome reveals a unique fibroin gene that provides high tensile strength.</title>
        <authorList>
            <person name="Kono N."/>
            <person name="Nakamura H."/>
            <person name="Ohtoshi R."/>
            <person name="Tomita M."/>
            <person name="Numata K."/>
            <person name="Arakawa K."/>
        </authorList>
    </citation>
    <scope>NUCLEOTIDE SEQUENCE [LARGE SCALE GENOMIC DNA]</scope>
</reference>
<sequence>MDHYLSSSFRRRATLPFLIAFLPYTDVKESSDSSGSLPDPTTVSSELVVSSSESELALCLPLPDEVGEEEWLDAQLDLVLSVSLELVGLGGCTPLAAVRLDLEINNAYPVIPVFEVCTVSKRKRKAKIHKIVYVWWVVYERSFRIIPSLGRLPPAGDGGGEGRARAGRAAGAGASHRRRHERGRTRAERPRPYGGLSPKIPDFFSNLQIPSGSEVTRRPRRSYYHYFKRKNLINIPRFRTDFRRGPAECPAGARRGALVTYDFAKRPRLNEHVSLPAL</sequence>
<gene>
    <name evidence="2" type="ORF">EVAR_28927_1</name>
</gene>